<name>A0ABW8ZRF9_9BURK</name>
<keyword evidence="1" id="KW-0812">Transmembrane</keyword>
<gene>
    <name evidence="2" type="ORF">PQR66_19360</name>
</gene>
<organism evidence="2 3">
    <name type="scientific">Paraburkholderia agricolaris</name>
    <dbReference type="NCBI Taxonomy" id="2152888"/>
    <lineage>
        <taxon>Bacteria</taxon>
        <taxon>Pseudomonadati</taxon>
        <taxon>Pseudomonadota</taxon>
        <taxon>Betaproteobacteria</taxon>
        <taxon>Burkholderiales</taxon>
        <taxon>Burkholderiaceae</taxon>
        <taxon>Paraburkholderia</taxon>
    </lineage>
</organism>
<reference evidence="2 3" key="1">
    <citation type="journal article" date="2024" name="Chem. Sci.">
        <title>Discovery of megapolipeptins by genome mining of a Burkholderiales bacteria collection.</title>
        <authorList>
            <person name="Paulo B.S."/>
            <person name="Recchia M.J.J."/>
            <person name="Lee S."/>
            <person name="Fergusson C.H."/>
            <person name="Romanowski S.B."/>
            <person name="Hernandez A."/>
            <person name="Krull N."/>
            <person name="Liu D.Y."/>
            <person name="Cavanagh H."/>
            <person name="Bos A."/>
            <person name="Gray C.A."/>
            <person name="Murphy B.T."/>
            <person name="Linington R.G."/>
            <person name="Eustaquio A.S."/>
        </authorList>
    </citation>
    <scope>NUCLEOTIDE SEQUENCE [LARGE SCALE GENOMIC DNA]</scope>
    <source>
        <strain evidence="2 3">RL16-012-BIC-B</strain>
    </source>
</reference>
<evidence type="ECO:0000256" key="1">
    <source>
        <dbReference type="SAM" id="Phobius"/>
    </source>
</evidence>
<accession>A0ABW8ZRF9</accession>
<protein>
    <submittedName>
        <fullName evidence="2">Uncharacterized protein</fullName>
    </submittedName>
</protein>
<dbReference type="RefSeq" id="WP_408329141.1">
    <property type="nucleotide sequence ID" value="NZ_JAQQFH010000008.1"/>
</dbReference>
<keyword evidence="1" id="KW-0472">Membrane</keyword>
<keyword evidence="3" id="KW-1185">Reference proteome</keyword>
<evidence type="ECO:0000313" key="3">
    <source>
        <dbReference type="Proteomes" id="UP001629249"/>
    </source>
</evidence>
<dbReference type="Proteomes" id="UP001629249">
    <property type="component" value="Unassembled WGS sequence"/>
</dbReference>
<sequence length="188" mass="21639">MAADRNGRQTQIFLTRTLTAAAVIAAAIHWEPLMRLEQYEVRDRAYGAWHRAPSICRYLRTEQAESLTMVDLDSVLFTEYDNRGKLPLALVEVARDIGQEKPAGVMQQLAQLANVPAYVALYTPAPQANPTNPNWSDIESFRVRRMWPRPEPSWRVLTPAQWAQALVQIRGWQMRRFEAREAANDEKY</sequence>
<evidence type="ECO:0000313" key="2">
    <source>
        <dbReference type="EMBL" id="MFL9885210.1"/>
    </source>
</evidence>
<dbReference type="EMBL" id="JAQQFN010000014">
    <property type="protein sequence ID" value="MFL9885210.1"/>
    <property type="molecule type" value="Genomic_DNA"/>
</dbReference>
<proteinExistence type="predicted"/>
<comment type="caution">
    <text evidence="2">The sequence shown here is derived from an EMBL/GenBank/DDBJ whole genome shotgun (WGS) entry which is preliminary data.</text>
</comment>
<keyword evidence="1" id="KW-1133">Transmembrane helix</keyword>
<feature type="transmembrane region" description="Helical" evidence="1">
    <location>
        <begin position="12"/>
        <end position="30"/>
    </location>
</feature>